<comment type="caution">
    <text evidence="1">The sequence shown here is derived from an EMBL/GenBank/DDBJ whole genome shotgun (WGS) entry which is preliminary data.</text>
</comment>
<protein>
    <submittedName>
        <fullName evidence="1">Uncharacterized protein</fullName>
    </submittedName>
</protein>
<proteinExistence type="predicted"/>
<organism evidence="1 2">
    <name type="scientific">Deinococcus malanensis</name>
    <dbReference type="NCBI Taxonomy" id="1706855"/>
    <lineage>
        <taxon>Bacteria</taxon>
        <taxon>Thermotogati</taxon>
        <taxon>Deinococcota</taxon>
        <taxon>Deinococci</taxon>
        <taxon>Deinococcales</taxon>
        <taxon>Deinococcaceae</taxon>
        <taxon>Deinococcus</taxon>
    </lineage>
</organism>
<evidence type="ECO:0000313" key="1">
    <source>
        <dbReference type="EMBL" id="GGK36697.1"/>
    </source>
</evidence>
<dbReference type="Proteomes" id="UP000647587">
    <property type="component" value="Unassembled WGS sequence"/>
</dbReference>
<evidence type="ECO:0000313" key="2">
    <source>
        <dbReference type="Proteomes" id="UP000647587"/>
    </source>
</evidence>
<reference evidence="2" key="1">
    <citation type="journal article" date="2019" name="Int. J. Syst. Evol. Microbiol.">
        <title>The Global Catalogue of Microorganisms (GCM) 10K type strain sequencing project: providing services to taxonomists for standard genome sequencing and annotation.</title>
        <authorList>
            <consortium name="The Broad Institute Genomics Platform"/>
            <consortium name="The Broad Institute Genome Sequencing Center for Infectious Disease"/>
            <person name="Wu L."/>
            <person name="Ma J."/>
        </authorList>
    </citation>
    <scope>NUCLEOTIDE SEQUENCE [LARGE SCALE GENOMIC DNA]</scope>
    <source>
        <strain evidence="2">JCM 30331</strain>
    </source>
</reference>
<name>A0ABQ2F003_9DEIO</name>
<dbReference type="RefSeq" id="WP_189010756.1">
    <property type="nucleotide sequence ID" value="NZ_BMPP01000016.1"/>
</dbReference>
<dbReference type="EMBL" id="BMPP01000016">
    <property type="protein sequence ID" value="GGK36697.1"/>
    <property type="molecule type" value="Genomic_DNA"/>
</dbReference>
<accession>A0ABQ2F003</accession>
<sequence>MSPPRAILTLLPVGWYVVSYDAVAKPASAPSLPAWTAGADEDAEAILENEVATDNVETVRQLIPVYSRDERAYQRMFQELDRVNLADFEDIELSDAAQLNVRGWVSHYFAPGDRLTPLHQDVLSVVRHRARNGAWPQFTPFEARKDHNIEELAREFAFTRQLSRRAEDQALREEFVSPDRLWQTLYRNYDQFKRQYDASVNRLLYLQDHPEEVSLIEPELEPVEPEEVPAHLMERDGSGVGAAGSEPGACVLEAVSFRSGLWTYGWCGG</sequence>
<keyword evidence="2" id="KW-1185">Reference proteome</keyword>
<gene>
    <name evidence="1" type="ORF">GCM10008955_33150</name>
</gene>